<dbReference type="EMBL" id="CP092886">
    <property type="protein sequence ID" value="UYV84970.1"/>
    <property type="molecule type" value="Genomic_DNA"/>
</dbReference>
<evidence type="ECO:0000313" key="1">
    <source>
        <dbReference type="EMBL" id="UYV84970.1"/>
    </source>
</evidence>
<dbReference type="Proteomes" id="UP001235939">
    <property type="component" value="Chromosome X"/>
</dbReference>
<evidence type="ECO:0000313" key="2">
    <source>
        <dbReference type="Proteomes" id="UP001235939"/>
    </source>
</evidence>
<sequence length="279" mass="31495">MRPTGNLHWKIESPDSLWETAKGENVLNRHEIESLIGDLTGPVAAPLKRGALTDAASLNSFCNRLVTEIMVMRDAIAPFLQLSTRTERRQLEQSCIGHDNNPVFQMMVSIINVLDSAINQAIPLQLPHPALPNADSDRPSCTACGFIDLSLIHRSWSYRCSRPLIWKAFTIIERTLTCRVGLENEISRRQKSTFSTSAFLRFSSRSKSSRSSSGHMQRVWKSSKTVTWTLKTRFEADDRPSEFDEEHLKTLLKEDGRQTTLELAGKMKCSAVIISNHLQ</sequence>
<proteinExistence type="predicted"/>
<name>A0ABY6LUP0_9ARAC</name>
<gene>
    <name evidence="1" type="ORF">LAZ67_X004154</name>
</gene>
<dbReference type="InterPro" id="IPR036388">
    <property type="entry name" value="WH-like_DNA-bd_sf"/>
</dbReference>
<dbReference type="Gene3D" id="1.10.10.10">
    <property type="entry name" value="Winged helix-like DNA-binding domain superfamily/Winged helix DNA-binding domain"/>
    <property type="match status" value="1"/>
</dbReference>
<organism evidence="1 2">
    <name type="scientific">Cordylochernes scorpioides</name>
    <dbReference type="NCBI Taxonomy" id="51811"/>
    <lineage>
        <taxon>Eukaryota</taxon>
        <taxon>Metazoa</taxon>
        <taxon>Ecdysozoa</taxon>
        <taxon>Arthropoda</taxon>
        <taxon>Chelicerata</taxon>
        <taxon>Arachnida</taxon>
        <taxon>Pseudoscorpiones</taxon>
        <taxon>Cheliferoidea</taxon>
        <taxon>Chernetidae</taxon>
        <taxon>Cordylochernes</taxon>
    </lineage>
</organism>
<protein>
    <submittedName>
        <fullName evidence="1">SETMAR</fullName>
    </submittedName>
</protein>
<reference evidence="1 2" key="1">
    <citation type="submission" date="2022-03" db="EMBL/GenBank/DDBJ databases">
        <title>A chromosomal length assembly of Cordylochernes scorpioides.</title>
        <authorList>
            <person name="Zeh D."/>
            <person name="Zeh J."/>
        </authorList>
    </citation>
    <scope>NUCLEOTIDE SEQUENCE [LARGE SCALE GENOMIC DNA]</scope>
    <source>
        <strain evidence="1">IN4F17</strain>
        <tissue evidence="1">Whole Body</tissue>
    </source>
</reference>
<keyword evidence="2" id="KW-1185">Reference proteome</keyword>
<accession>A0ABY6LUP0</accession>